<dbReference type="Proteomes" id="UP001145021">
    <property type="component" value="Unassembled WGS sequence"/>
</dbReference>
<keyword evidence="10" id="KW-0808">Transferase</keyword>
<name>A0A9W7XFD2_9FUNG</name>
<accession>A0A9W7XFD2</accession>
<evidence type="ECO:0000256" key="3">
    <source>
        <dbReference type="ARBA" id="ARBA00022019"/>
    </source>
</evidence>
<comment type="subcellular location">
    <subcellularLocation>
        <location evidence="1">Nucleus</location>
    </subcellularLocation>
</comment>
<sequence>MLPPGSDRPRGETPGALRQTQFKRQNSSSAAAPPPSTVIRSRFRSITEKPPQVAATATAAAESTVARGTKRYFLDDGSPNAAGNGVAPWMLSLETPIRGSKLTSSQSAAALVDTLLRPQKLFSRTPPTVARLSTVGEQSPARSILDSVSRERESIGKIESLRRAAERAKFEAQQVEMERERDREEALRTKQALEADIREYIKRIEKLERDRKWLYEQEQRLIEQRREAEADASAQKARFEMRVEELTRHMRSVQQQADDTKQAMRQMASEHMQEKETLYVRLARAEHTVAETQRQLESHDRSSGDEVGVSALKLRISALERDINSRDEDIADLQQQLAAAKSADVNGDGTSVVTTPARGHVVQLERDLKEQCAYIKAVEQQNQKLLTEVRRLTESAASNAREGEETRALRSKVQRLEAQQEAYAETQAQLDMLKQERDQWIRVFSSDSSENERLHPNSPFAVAKTVSEQRQTIQRLENQIESLKEAADSAHAQLKATISEAQAARQERQRLESVVSAEQQHLAQSENARRHLEREIEFLRDQLRSYDREEATMSTNYDAQKAERIAQLERFIDEQRSWIAERGSADTLPELSGDLLRKYREEAEKAQQELSSVRDEHQMLLRQLETLEKETARLEHQVGAGLGYNPRTTRILQLIDNPSAQDFAIRSEKLAALAAENSALLERIRGLEQQRSGALSDAPPSGAAKDDAPESLPESSPFFHTIDNLRSENRNLTQQLEDSIKLISRYKKEWKRKAAELREVVYSILGYRVDFLANGSVRFTSTYATDIDESFVFTSGDDNLGIMRLSGGGSKAYLMGLSNDIRYWVQERGSIPGFMATITLQGFENQSDQVGIQDQE</sequence>
<keyword evidence="5" id="KW-0498">Mitosis</keyword>
<comment type="caution">
    <text evidence="10">The sequence shown here is derived from an EMBL/GenBank/DDBJ whole genome shotgun (WGS) entry which is preliminary data.</text>
</comment>
<dbReference type="GO" id="GO:0051315">
    <property type="term" value="P:attachment of mitotic spindle microtubules to kinetochore"/>
    <property type="evidence" value="ECO:0007669"/>
    <property type="project" value="TreeGrafter"/>
</dbReference>
<evidence type="ECO:0000313" key="10">
    <source>
        <dbReference type="EMBL" id="KAJ1642127.1"/>
    </source>
</evidence>
<evidence type="ECO:0000313" key="11">
    <source>
        <dbReference type="Proteomes" id="UP001145021"/>
    </source>
</evidence>
<dbReference type="PANTHER" id="PTHR23168">
    <property type="entry name" value="MITOTIC SPINDLE ASSEMBLY CHECKPOINT PROTEIN MAD1 MITOTIC ARREST DEFICIENT-LIKE PROTEIN 1"/>
    <property type="match status" value="1"/>
</dbReference>
<evidence type="ECO:0000256" key="6">
    <source>
        <dbReference type="ARBA" id="ARBA00023242"/>
    </source>
</evidence>
<feature type="coiled-coil region" evidence="8">
    <location>
        <begin position="596"/>
        <end position="637"/>
    </location>
</feature>
<feature type="coiled-coil region" evidence="8">
    <location>
        <begin position="722"/>
        <end position="749"/>
    </location>
</feature>
<evidence type="ECO:0000256" key="7">
    <source>
        <dbReference type="ARBA" id="ARBA00023306"/>
    </source>
</evidence>
<dbReference type="Gene3D" id="3.30.457.60">
    <property type="match status" value="1"/>
</dbReference>
<dbReference type="GO" id="GO:0051301">
    <property type="term" value="P:cell division"/>
    <property type="evidence" value="ECO:0007669"/>
    <property type="project" value="UniProtKB-KW"/>
</dbReference>
<dbReference type="GO" id="GO:0000776">
    <property type="term" value="C:kinetochore"/>
    <property type="evidence" value="ECO:0007669"/>
    <property type="project" value="TreeGrafter"/>
</dbReference>
<dbReference type="SUPFAM" id="SSF75704">
    <property type="entry name" value="Mitotic arrest deficient-like 1, Mad1"/>
    <property type="match status" value="1"/>
</dbReference>
<dbReference type="GO" id="GO:0007094">
    <property type="term" value="P:mitotic spindle assembly checkpoint signaling"/>
    <property type="evidence" value="ECO:0007669"/>
    <property type="project" value="InterPro"/>
</dbReference>
<evidence type="ECO:0000256" key="8">
    <source>
        <dbReference type="SAM" id="Coils"/>
    </source>
</evidence>
<evidence type="ECO:0000256" key="2">
    <source>
        <dbReference type="ARBA" id="ARBA00008029"/>
    </source>
</evidence>
<protein>
    <recommendedName>
        <fullName evidence="3">Spindle assembly checkpoint component MAD1</fullName>
    </recommendedName>
</protein>
<organism evidence="10 11">
    <name type="scientific">Coemansia asiatica</name>
    <dbReference type="NCBI Taxonomy" id="1052880"/>
    <lineage>
        <taxon>Eukaryota</taxon>
        <taxon>Fungi</taxon>
        <taxon>Fungi incertae sedis</taxon>
        <taxon>Zoopagomycota</taxon>
        <taxon>Kickxellomycotina</taxon>
        <taxon>Kickxellomycetes</taxon>
        <taxon>Kickxellales</taxon>
        <taxon>Kickxellaceae</taxon>
        <taxon>Coemansia</taxon>
    </lineage>
</organism>
<evidence type="ECO:0000256" key="4">
    <source>
        <dbReference type="ARBA" id="ARBA00022618"/>
    </source>
</evidence>
<dbReference type="EMBL" id="JANBOH010000475">
    <property type="protein sequence ID" value="KAJ1642127.1"/>
    <property type="molecule type" value="Genomic_DNA"/>
</dbReference>
<feature type="coiled-coil region" evidence="8">
    <location>
        <begin position="158"/>
        <end position="549"/>
    </location>
</feature>
<keyword evidence="7" id="KW-0131">Cell cycle</keyword>
<evidence type="ECO:0000256" key="5">
    <source>
        <dbReference type="ARBA" id="ARBA00022776"/>
    </source>
</evidence>
<evidence type="ECO:0000256" key="1">
    <source>
        <dbReference type="ARBA" id="ARBA00004123"/>
    </source>
</evidence>
<dbReference type="AlphaFoldDB" id="A0A9W7XFD2"/>
<dbReference type="GO" id="GO:0008168">
    <property type="term" value="F:methyltransferase activity"/>
    <property type="evidence" value="ECO:0007669"/>
    <property type="project" value="UniProtKB-KW"/>
</dbReference>
<gene>
    <name evidence="10" type="primary">MAD1</name>
    <name evidence="10" type="ORF">LPJ64_005997</name>
</gene>
<dbReference type="GO" id="GO:0005635">
    <property type="term" value="C:nuclear envelope"/>
    <property type="evidence" value="ECO:0007669"/>
    <property type="project" value="TreeGrafter"/>
</dbReference>
<dbReference type="InterPro" id="IPR008672">
    <property type="entry name" value="Mad1"/>
</dbReference>
<keyword evidence="6" id="KW-0539">Nucleus</keyword>
<dbReference type="PANTHER" id="PTHR23168:SF0">
    <property type="entry name" value="MITOTIC SPINDLE ASSEMBLY CHECKPOINT PROTEIN MAD1"/>
    <property type="match status" value="1"/>
</dbReference>
<evidence type="ECO:0000256" key="9">
    <source>
        <dbReference type="SAM" id="MobiDB-lite"/>
    </source>
</evidence>
<dbReference type="Gene3D" id="6.10.250.90">
    <property type="match status" value="1"/>
</dbReference>
<dbReference type="Pfam" id="PF05557">
    <property type="entry name" value="MAD"/>
    <property type="match status" value="1"/>
</dbReference>
<keyword evidence="4" id="KW-0132">Cell division</keyword>
<comment type="similarity">
    <text evidence="2">Belongs to the MAD1 family.</text>
</comment>
<dbReference type="GO" id="GO:0032259">
    <property type="term" value="P:methylation"/>
    <property type="evidence" value="ECO:0007669"/>
    <property type="project" value="UniProtKB-KW"/>
</dbReference>
<keyword evidence="10" id="KW-0489">Methyltransferase</keyword>
<proteinExistence type="inferred from homology"/>
<feature type="region of interest" description="Disordered" evidence="9">
    <location>
        <begin position="691"/>
        <end position="716"/>
    </location>
</feature>
<feature type="region of interest" description="Disordered" evidence="9">
    <location>
        <begin position="1"/>
        <end position="37"/>
    </location>
</feature>
<keyword evidence="8" id="KW-0175">Coiled coil</keyword>
<reference evidence="10" key="1">
    <citation type="submission" date="2022-07" db="EMBL/GenBank/DDBJ databases">
        <title>Phylogenomic reconstructions and comparative analyses of Kickxellomycotina fungi.</title>
        <authorList>
            <person name="Reynolds N.K."/>
            <person name="Stajich J.E."/>
            <person name="Barry K."/>
            <person name="Grigoriev I.V."/>
            <person name="Crous P."/>
            <person name="Smith M.E."/>
        </authorList>
    </citation>
    <scope>NUCLEOTIDE SEQUENCE</scope>
    <source>
        <strain evidence="10">NBRC 105413</strain>
    </source>
</reference>
<dbReference type="GO" id="GO:0072686">
    <property type="term" value="C:mitotic spindle"/>
    <property type="evidence" value="ECO:0007669"/>
    <property type="project" value="TreeGrafter"/>
</dbReference>
<keyword evidence="11" id="KW-1185">Reference proteome</keyword>